<dbReference type="Pfam" id="PF04107">
    <property type="entry name" value="GCS2"/>
    <property type="match status" value="1"/>
</dbReference>
<dbReference type="RefSeq" id="WP_163493448.1">
    <property type="nucleotide sequence ID" value="NZ_CP048711.1"/>
</dbReference>
<sequence>MGTDIPRTRFAAEDYQRFGLRLEHNLNQLREQLAVAGFGEGPGSLGAELEIYIVGPDGRPLHLNEELQADAADPQLTLELNRYNLEYNLSPVALTAQPFQRIETEIEQKLAALRQLAAARDARIVPIGILPTLQRSDFGPACLTGKRRFKALVAQLIERRGHRFQIDINGQHPLQMEMDDITLEGANTSFQVHYRVAPAQFADTFNAIQAVTPLALAIAGNSPTLFGHKLWQETRIPLFKQSIDTRLPDRYSWNEPARVNFGHGWVRRDAAELFVETVRLYQPLLPVCLPEEAGTTAGPPELPELQLHQSTVWLWNRPVYDAAAGGHLRIEMRALPAGPTSTDMVANAAFLIGMAEGLRPNINTWLPALPFHIAEHNFYRAAQHGLEAKLVWPRDRQCACEEQTAATIIAAMLPVARRGLAAIGIADCEASRYLQIIERRLGSGQTGARWQLDQLARENNGDGARRPDPGALAAMLDRFMVHSAGNTPVSDWPE</sequence>
<evidence type="ECO:0000313" key="2">
    <source>
        <dbReference type="Proteomes" id="UP000477680"/>
    </source>
</evidence>
<dbReference type="Gene3D" id="3.30.590.20">
    <property type="match status" value="1"/>
</dbReference>
<dbReference type="InterPro" id="IPR016602">
    <property type="entry name" value="UCP012666"/>
</dbReference>
<accession>A0A6C0TX38</accession>
<dbReference type="InterPro" id="IPR014746">
    <property type="entry name" value="Gln_synth/guanido_kin_cat_dom"/>
</dbReference>
<dbReference type="PANTHER" id="PTHR36510:SF3">
    <property type="entry name" value="CONSERVED PROTEIN"/>
    <property type="match status" value="1"/>
</dbReference>
<dbReference type="InterPro" id="IPR006336">
    <property type="entry name" value="GCS2"/>
</dbReference>
<dbReference type="KEGG" id="kim:G3T16_00995"/>
<dbReference type="PIRSF" id="PIRSF012666">
    <property type="entry name" value="UCP012666"/>
    <property type="match status" value="1"/>
</dbReference>
<gene>
    <name evidence="1" type="ORF">G3T16_00995</name>
</gene>
<organism evidence="1 2">
    <name type="scientific">Kineobactrum salinum</name>
    <dbReference type="NCBI Taxonomy" id="2708301"/>
    <lineage>
        <taxon>Bacteria</taxon>
        <taxon>Pseudomonadati</taxon>
        <taxon>Pseudomonadota</taxon>
        <taxon>Gammaproteobacteria</taxon>
        <taxon>Cellvibrionales</taxon>
        <taxon>Halieaceae</taxon>
        <taxon>Kineobactrum</taxon>
    </lineage>
</organism>
<dbReference type="InterPro" id="IPR050141">
    <property type="entry name" value="GCL_type2/YbdK_subfam"/>
</dbReference>
<protein>
    <submittedName>
        <fullName evidence="1">Glutamate--cysteine ligase</fullName>
    </submittedName>
</protein>
<dbReference type="EMBL" id="CP048711">
    <property type="protein sequence ID" value="QIB64198.1"/>
    <property type="molecule type" value="Genomic_DNA"/>
</dbReference>
<proteinExistence type="predicted"/>
<dbReference type="GO" id="GO:0016879">
    <property type="term" value="F:ligase activity, forming carbon-nitrogen bonds"/>
    <property type="evidence" value="ECO:0007669"/>
    <property type="project" value="UniProtKB-ARBA"/>
</dbReference>
<keyword evidence="1" id="KW-0436">Ligase</keyword>
<dbReference type="PANTHER" id="PTHR36510">
    <property type="entry name" value="GLUTAMATE--CYSTEINE LIGASE 2-RELATED"/>
    <property type="match status" value="1"/>
</dbReference>
<keyword evidence="2" id="KW-1185">Reference proteome</keyword>
<dbReference type="SUPFAM" id="SSF55931">
    <property type="entry name" value="Glutamine synthetase/guanido kinase"/>
    <property type="match status" value="1"/>
</dbReference>
<name>A0A6C0TX38_9GAMM</name>
<dbReference type="AlphaFoldDB" id="A0A6C0TX38"/>
<dbReference type="Proteomes" id="UP000477680">
    <property type="component" value="Chromosome"/>
</dbReference>
<evidence type="ECO:0000313" key="1">
    <source>
        <dbReference type="EMBL" id="QIB64198.1"/>
    </source>
</evidence>
<reference evidence="1 2" key="1">
    <citation type="submission" date="2020-02" db="EMBL/GenBank/DDBJ databases">
        <title>Genome sequencing for Kineobactrum sp. M2.</title>
        <authorList>
            <person name="Park S.-J."/>
        </authorList>
    </citation>
    <scope>NUCLEOTIDE SEQUENCE [LARGE SCALE GENOMIC DNA]</scope>
    <source>
        <strain evidence="1 2">M2</strain>
    </source>
</reference>